<dbReference type="Pfam" id="PF18765">
    <property type="entry name" value="Polbeta"/>
    <property type="match status" value="1"/>
</dbReference>
<protein>
    <recommendedName>
        <fullName evidence="1">Polymerase beta nucleotidyltransferase domain-containing protein</fullName>
    </recommendedName>
</protein>
<dbReference type="AlphaFoldDB" id="A0A4Y3TV37"/>
<accession>A0A4Y3TV37</accession>
<name>A0A4Y3TV37_9PROT</name>
<evidence type="ECO:0000313" key="2">
    <source>
        <dbReference type="EMBL" id="GEB85369.1"/>
    </source>
</evidence>
<dbReference type="CDD" id="cd05403">
    <property type="entry name" value="NT_KNTase_like"/>
    <property type="match status" value="1"/>
</dbReference>
<reference evidence="2 3" key="1">
    <citation type="submission" date="2019-06" db="EMBL/GenBank/DDBJ databases">
        <title>Whole genome shotgun sequence of Acetobacter peroxydans NBRC 13755.</title>
        <authorList>
            <person name="Hosoyama A."/>
            <person name="Uohara A."/>
            <person name="Ohji S."/>
            <person name="Ichikawa N."/>
        </authorList>
    </citation>
    <scope>NUCLEOTIDE SEQUENCE [LARGE SCALE GENOMIC DNA]</scope>
    <source>
        <strain evidence="2 3">NBRC 13755</strain>
    </source>
</reference>
<comment type="caution">
    <text evidence="2">The sequence shown here is derived from an EMBL/GenBank/DDBJ whole genome shotgun (WGS) entry which is preliminary data.</text>
</comment>
<dbReference type="Gene3D" id="3.30.460.10">
    <property type="entry name" value="Beta Polymerase, domain 2"/>
    <property type="match status" value="1"/>
</dbReference>
<sequence length="135" mass="15463">MRGQQKNIASKTKLAFSTPMRSQGLFIAMISGLTIEKLRMEIRSTVESLPFVQAVWGFGSYFRGETSRDIDLLVIVNCPIDELLHNTKTLRHAIAKLEDTFDQPIDLLIVTPTEFFERPLRDMDQLVMVYLADEK</sequence>
<keyword evidence="3" id="KW-1185">Reference proteome</keyword>
<dbReference type="RefSeq" id="WP_141375566.1">
    <property type="nucleotide sequence ID" value="NZ_WOSZ01000005.1"/>
</dbReference>
<evidence type="ECO:0000313" key="3">
    <source>
        <dbReference type="Proteomes" id="UP000317730"/>
    </source>
</evidence>
<organism evidence="2 3">
    <name type="scientific">Acetobacter peroxydans</name>
    <dbReference type="NCBI Taxonomy" id="104098"/>
    <lineage>
        <taxon>Bacteria</taxon>
        <taxon>Pseudomonadati</taxon>
        <taxon>Pseudomonadota</taxon>
        <taxon>Alphaproteobacteria</taxon>
        <taxon>Acetobacterales</taxon>
        <taxon>Acetobacteraceae</taxon>
        <taxon>Acetobacter</taxon>
    </lineage>
</organism>
<feature type="domain" description="Polymerase beta nucleotidyltransferase" evidence="1">
    <location>
        <begin position="41"/>
        <end position="111"/>
    </location>
</feature>
<dbReference type="EMBL" id="BJMV01000005">
    <property type="protein sequence ID" value="GEB85369.1"/>
    <property type="molecule type" value="Genomic_DNA"/>
</dbReference>
<dbReference type="Proteomes" id="UP000317730">
    <property type="component" value="Unassembled WGS sequence"/>
</dbReference>
<dbReference type="OrthoDB" id="5899752at2"/>
<dbReference type="InterPro" id="IPR043519">
    <property type="entry name" value="NT_sf"/>
</dbReference>
<dbReference type="SUPFAM" id="SSF81301">
    <property type="entry name" value="Nucleotidyltransferase"/>
    <property type="match status" value="1"/>
</dbReference>
<evidence type="ECO:0000259" key="1">
    <source>
        <dbReference type="Pfam" id="PF18765"/>
    </source>
</evidence>
<gene>
    <name evidence="2" type="ORF">APE01nite_11660</name>
</gene>
<proteinExistence type="predicted"/>
<dbReference type="InterPro" id="IPR041633">
    <property type="entry name" value="Polbeta"/>
</dbReference>